<dbReference type="GO" id="GO:0003735">
    <property type="term" value="F:structural constituent of ribosome"/>
    <property type="evidence" value="ECO:0007669"/>
    <property type="project" value="InterPro"/>
</dbReference>
<dbReference type="GO" id="GO:0019843">
    <property type="term" value="F:rRNA binding"/>
    <property type="evidence" value="ECO:0007669"/>
    <property type="project" value="UniProtKB-UniRule"/>
</dbReference>
<dbReference type="InterPro" id="IPR005813">
    <property type="entry name" value="Ribosomal_bL20"/>
</dbReference>
<gene>
    <name evidence="5" type="primary">rplT</name>
    <name evidence="8" type="ORF">COW88_00020</name>
</gene>
<evidence type="ECO:0000256" key="6">
    <source>
        <dbReference type="RuleBase" id="RU000560"/>
    </source>
</evidence>
<name>A0A2H0CX36_9BACT</name>
<dbReference type="InterPro" id="IPR035566">
    <property type="entry name" value="Ribosomal_protein_bL20_C"/>
</dbReference>
<dbReference type="CDD" id="cd07026">
    <property type="entry name" value="Ribosomal_L20"/>
    <property type="match status" value="1"/>
</dbReference>
<dbReference type="Proteomes" id="UP000230638">
    <property type="component" value="Unassembled WGS sequence"/>
</dbReference>
<evidence type="ECO:0000256" key="2">
    <source>
        <dbReference type="ARBA" id="ARBA00022980"/>
    </source>
</evidence>
<accession>A0A2H0CX36</accession>
<evidence type="ECO:0000256" key="4">
    <source>
        <dbReference type="ARBA" id="ARBA00035172"/>
    </source>
</evidence>
<feature type="region of interest" description="Disordered" evidence="7">
    <location>
        <begin position="1"/>
        <end position="30"/>
    </location>
</feature>
<feature type="compositionally biased region" description="Basic residues" evidence="7">
    <location>
        <begin position="1"/>
        <end position="17"/>
    </location>
</feature>
<dbReference type="AlphaFoldDB" id="A0A2H0CX36"/>
<reference evidence="8 9" key="1">
    <citation type="submission" date="2017-09" db="EMBL/GenBank/DDBJ databases">
        <title>Depth-based differentiation of microbial function through sediment-hosted aquifers and enrichment of novel symbionts in the deep terrestrial subsurface.</title>
        <authorList>
            <person name="Probst A.J."/>
            <person name="Ladd B."/>
            <person name="Jarett J.K."/>
            <person name="Geller-Mcgrath D.E."/>
            <person name="Sieber C.M."/>
            <person name="Emerson J.B."/>
            <person name="Anantharaman K."/>
            <person name="Thomas B.C."/>
            <person name="Malmstrom R."/>
            <person name="Stieglmeier M."/>
            <person name="Klingl A."/>
            <person name="Woyke T."/>
            <person name="Ryan C.M."/>
            <person name="Banfield J.F."/>
        </authorList>
    </citation>
    <scope>NUCLEOTIDE SEQUENCE [LARGE SCALE GENOMIC DNA]</scope>
    <source>
        <strain evidence="8">CG22_combo_CG10-13_8_21_14_all_47_15</strain>
    </source>
</reference>
<evidence type="ECO:0000313" key="9">
    <source>
        <dbReference type="Proteomes" id="UP000230638"/>
    </source>
</evidence>
<proteinExistence type="inferred from homology"/>
<dbReference type="PRINTS" id="PR00062">
    <property type="entry name" value="RIBOSOMALL20"/>
</dbReference>
<keyword evidence="3 5" id="KW-0687">Ribonucleoprotein</keyword>
<dbReference type="GO" id="GO:1990904">
    <property type="term" value="C:ribonucleoprotein complex"/>
    <property type="evidence" value="ECO:0007669"/>
    <property type="project" value="UniProtKB-KW"/>
</dbReference>
<evidence type="ECO:0000256" key="3">
    <source>
        <dbReference type="ARBA" id="ARBA00023274"/>
    </source>
</evidence>
<evidence type="ECO:0000256" key="1">
    <source>
        <dbReference type="ARBA" id="ARBA00007698"/>
    </source>
</evidence>
<keyword evidence="2 5" id="KW-0689">Ribosomal protein</keyword>
<evidence type="ECO:0000256" key="5">
    <source>
        <dbReference type="HAMAP-Rule" id="MF_00382"/>
    </source>
</evidence>
<comment type="caution">
    <text evidence="8">The sequence shown here is derived from an EMBL/GenBank/DDBJ whole genome shotgun (WGS) entry which is preliminary data.</text>
</comment>
<dbReference type="NCBIfam" id="TIGR01032">
    <property type="entry name" value="rplT_bact"/>
    <property type="match status" value="1"/>
</dbReference>
<protein>
    <recommendedName>
        <fullName evidence="4 5">Large ribosomal subunit protein bL20</fullName>
    </recommendedName>
</protein>
<dbReference type="FunFam" id="1.10.1900.20:FF:000001">
    <property type="entry name" value="50S ribosomal protein L20"/>
    <property type="match status" value="1"/>
</dbReference>
<dbReference type="EMBL" id="PCTL01000001">
    <property type="protein sequence ID" value="PIP73950.1"/>
    <property type="molecule type" value="Genomic_DNA"/>
</dbReference>
<comment type="similarity">
    <text evidence="1 5 6">Belongs to the bacterial ribosomal protein bL20 family.</text>
</comment>
<dbReference type="HAMAP" id="MF_00382">
    <property type="entry name" value="Ribosomal_bL20"/>
    <property type="match status" value="1"/>
</dbReference>
<comment type="function">
    <text evidence="5 6">Binds directly to 23S ribosomal RNA and is necessary for the in vitro assembly process of the 50S ribosomal subunit. It is not involved in the protein synthesizing functions of that subunit.</text>
</comment>
<organism evidence="8 9">
    <name type="scientific">Candidatus Lloydbacteria bacterium CG22_combo_CG10-13_8_21_14_all_47_15</name>
    <dbReference type="NCBI Taxonomy" id="1974635"/>
    <lineage>
        <taxon>Bacteria</taxon>
        <taxon>Candidatus Lloydiibacteriota</taxon>
    </lineage>
</organism>
<keyword evidence="5 6" id="KW-0694">RNA-binding</keyword>
<dbReference type="GO" id="GO:0006412">
    <property type="term" value="P:translation"/>
    <property type="evidence" value="ECO:0007669"/>
    <property type="project" value="InterPro"/>
</dbReference>
<dbReference type="Gene3D" id="6.10.160.10">
    <property type="match status" value="1"/>
</dbReference>
<dbReference type="GO" id="GO:0005840">
    <property type="term" value="C:ribosome"/>
    <property type="evidence" value="ECO:0007669"/>
    <property type="project" value="UniProtKB-KW"/>
</dbReference>
<sequence length="115" mass="13098">MPRVKKGTGAAKRRRNILKSTKGYRFGRSTKKRQAREAILHAGHHAFADRRAKKRSFRGLWNININAAIRAHGLSYSRFINLLKQKNISVNRKMLAEIATESPDTFARIVKAATK</sequence>
<dbReference type="GO" id="GO:0000027">
    <property type="term" value="P:ribosomal large subunit assembly"/>
    <property type="evidence" value="ECO:0007669"/>
    <property type="project" value="UniProtKB-UniRule"/>
</dbReference>
<dbReference type="PANTHER" id="PTHR10986">
    <property type="entry name" value="39S RIBOSOMAL PROTEIN L20"/>
    <property type="match status" value="1"/>
</dbReference>
<dbReference type="Pfam" id="PF00453">
    <property type="entry name" value="Ribosomal_L20"/>
    <property type="match status" value="1"/>
</dbReference>
<keyword evidence="5 6" id="KW-0699">rRNA-binding</keyword>
<evidence type="ECO:0000256" key="7">
    <source>
        <dbReference type="SAM" id="MobiDB-lite"/>
    </source>
</evidence>
<evidence type="ECO:0000313" key="8">
    <source>
        <dbReference type="EMBL" id="PIP73950.1"/>
    </source>
</evidence>
<dbReference type="Gene3D" id="1.10.1900.20">
    <property type="entry name" value="Ribosomal protein L20"/>
    <property type="match status" value="1"/>
</dbReference>
<dbReference type="SUPFAM" id="SSF74731">
    <property type="entry name" value="Ribosomal protein L20"/>
    <property type="match status" value="1"/>
</dbReference>